<organism evidence="2 3">
    <name type="scientific">Mycolicibacterium agri</name>
    <name type="common">Mycobacterium agri</name>
    <dbReference type="NCBI Taxonomy" id="36811"/>
    <lineage>
        <taxon>Bacteria</taxon>
        <taxon>Bacillati</taxon>
        <taxon>Actinomycetota</taxon>
        <taxon>Actinomycetes</taxon>
        <taxon>Mycobacteriales</taxon>
        <taxon>Mycobacteriaceae</taxon>
        <taxon>Mycolicibacterium</taxon>
    </lineage>
</organism>
<reference evidence="2 3" key="1">
    <citation type="journal article" date="2019" name="Emerg. Microbes Infect.">
        <title>Comprehensive subspecies identification of 175 nontuberculous mycobacteria species based on 7547 genomic profiles.</title>
        <authorList>
            <person name="Matsumoto Y."/>
            <person name="Kinjo T."/>
            <person name="Motooka D."/>
            <person name="Nabeya D."/>
            <person name="Jung N."/>
            <person name="Uechi K."/>
            <person name="Horii T."/>
            <person name="Iida T."/>
            <person name="Fujita J."/>
            <person name="Nakamura S."/>
        </authorList>
    </citation>
    <scope>NUCLEOTIDE SEQUENCE [LARGE SCALE GENOMIC DNA]</scope>
    <source>
        <strain evidence="2 3">JCM 6377</strain>
    </source>
</reference>
<feature type="region of interest" description="Disordered" evidence="1">
    <location>
        <begin position="46"/>
        <end position="79"/>
    </location>
</feature>
<feature type="region of interest" description="Disordered" evidence="1">
    <location>
        <begin position="1"/>
        <end position="26"/>
    </location>
</feature>
<dbReference type="Proteomes" id="UP000465302">
    <property type="component" value="Unassembled WGS sequence"/>
</dbReference>
<sequence length="110" mass="12070">MHGDDRSDVVADYDGDGRRSTNTGVPKCTRCTINPFIEGRVGEFGIARDERGPQRMPFGGVPDDVERPVRPDTGGTIPRSKSIRSAVRIVQQPGSRAHGALRCEYRFSTP</sequence>
<evidence type="ECO:0000313" key="2">
    <source>
        <dbReference type="EMBL" id="GFG50218.1"/>
    </source>
</evidence>
<evidence type="ECO:0000256" key="1">
    <source>
        <dbReference type="SAM" id="MobiDB-lite"/>
    </source>
</evidence>
<comment type="caution">
    <text evidence="2">The sequence shown here is derived from an EMBL/GenBank/DDBJ whole genome shotgun (WGS) entry which is preliminary data.</text>
</comment>
<dbReference type="EMBL" id="BLKS01000001">
    <property type="protein sequence ID" value="GFG50218.1"/>
    <property type="molecule type" value="Genomic_DNA"/>
</dbReference>
<proteinExistence type="predicted"/>
<feature type="compositionally biased region" description="Basic and acidic residues" evidence="1">
    <location>
        <begin position="1"/>
        <end position="19"/>
    </location>
</feature>
<dbReference type="AlphaFoldDB" id="A0A7I9VYV3"/>
<name>A0A7I9VYV3_MYCAG</name>
<evidence type="ECO:0000313" key="3">
    <source>
        <dbReference type="Proteomes" id="UP000465302"/>
    </source>
</evidence>
<accession>A0A7I9VYV3</accession>
<gene>
    <name evidence="2" type="ORF">MAGR_16590</name>
</gene>
<protein>
    <submittedName>
        <fullName evidence="2">Uncharacterized protein</fullName>
    </submittedName>
</protein>